<name>A0A1H7PJH9_9PROT</name>
<evidence type="ECO:0000313" key="2">
    <source>
        <dbReference type="EMBL" id="SEL35941.1"/>
    </source>
</evidence>
<proteinExistence type="predicted"/>
<accession>A0A1H7PJH9</accession>
<dbReference type="EMBL" id="FOBH01000009">
    <property type="protein sequence ID" value="SEL35941.1"/>
    <property type="molecule type" value="Genomic_DNA"/>
</dbReference>
<dbReference type="InterPro" id="IPR051690">
    <property type="entry name" value="PseI-like"/>
</dbReference>
<keyword evidence="3" id="KW-1185">Reference proteome</keyword>
<dbReference type="AlphaFoldDB" id="A0A1H7PJH9"/>
<dbReference type="Proteomes" id="UP000198620">
    <property type="component" value="Unassembled WGS sequence"/>
</dbReference>
<dbReference type="InterPro" id="IPR013785">
    <property type="entry name" value="Aldolase_TIM"/>
</dbReference>
<dbReference type="GO" id="GO:0016051">
    <property type="term" value="P:carbohydrate biosynthetic process"/>
    <property type="evidence" value="ECO:0007669"/>
    <property type="project" value="InterPro"/>
</dbReference>
<organism evidence="2 3">
    <name type="scientific">Nitrosovibrio tenuis</name>
    <dbReference type="NCBI Taxonomy" id="1233"/>
    <lineage>
        <taxon>Bacteria</taxon>
        <taxon>Pseudomonadati</taxon>
        <taxon>Pseudomonadota</taxon>
        <taxon>Betaproteobacteria</taxon>
        <taxon>Nitrosomonadales</taxon>
        <taxon>Nitrosomonadaceae</taxon>
        <taxon>Nitrosovibrio</taxon>
    </lineage>
</organism>
<dbReference type="PANTHER" id="PTHR42966">
    <property type="entry name" value="N-ACETYLNEURAMINATE SYNTHASE"/>
    <property type="match status" value="1"/>
</dbReference>
<dbReference type="Gene3D" id="3.20.20.70">
    <property type="entry name" value="Aldolase class I"/>
    <property type="match status" value="1"/>
</dbReference>
<dbReference type="PANTHER" id="PTHR42966:SF1">
    <property type="entry name" value="SIALIC ACID SYNTHASE"/>
    <property type="match status" value="1"/>
</dbReference>
<dbReference type="STRING" id="1233.SAMN05216387_10954"/>
<sequence>MKTPKVIAEIGCNHKGDIEIAREMIGIAATFAKCDFVKFQKRSNKELLTPGEYNARHPNPQNSYGESYGAHREFLEFDIDQHQQLQQWCQEFGIGYSTSVWDLTSAKEIASLNPEFIKIPSACNLNFPMLQYLATHYDGDIHISVGMTTPAEQEHIVQLLEECDAANRVVLYACTSGYPVPFDQVCLLEIQSLSEKFGSRVKEIGFSGHHLGIAIDIATVVLGASWIERHFTLDRTWKGTDHAASLEPDGLRRLVRDVRNVCKTLKFKEGEMTEIELAQRDKLKRVQGVHFN</sequence>
<dbReference type="RefSeq" id="WP_090829070.1">
    <property type="nucleotide sequence ID" value="NZ_FOBH01000009.1"/>
</dbReference>
<dbReference type="GO" id="GO:0047444">
    <property type="term" value="F:N-acylneuraminate-9-phosphate synthase activity"/>
    <property type="evidence" value="ECO:0007669"/>
    <property type="project" value="TreeGrafter"/>
</dbReference>
<evidence type="ECO:0000313" key="3">
    <source>
        <dbReference type="Proteomes" id="UP000198620"/>
    </source>
</evidence>
<dbReference type="InterPro" id="IPR013132">
    <property type="entry name" value="PseI/NeuA/B-like_N"/>
</dbReference>
<dbReference type="SUPFAM" id="SSF51569">
    <property type="entry name" value="Aldolase"/>
    <property type="match status" value="1"/>
</dbReference>
<dbReference type="OrthoDB" id="9781701at2"/>
<evidence type="ECO:0000259" key="1">
    <source>
        <dbReference type="Pfam" id="PF03102"/>
    </source>
</evidence>
<protein>
    <submittedName>
        <fullName evidence="2">N-acetylneuraminate synthase</fullName>
    </submittedName>
</protein>
<gene>
    <name evidence="2" type="ORF">SAMN05216387_10954</name>
</gene>
<feature type="domain" description="PseI/NeuA/B-like" evidence="1">
    <location>
        <begin position="25"/>
        <end position="266"/>
    </location>
</feature>
<reference evidence="2 3" key="1">
    <citation type="submission" date="2016-10" db="EMBL/GenBank/DDBJ databases">
        <authorList>
            <person name="de Groot N.N."/>
        </authorList>
    </citation>
    <scope>NUCLEOTIDE SEQUENCE [LARGE SCALE GENOMIC DNA]</scope>
    <source>
        <strain evidence="2 3">Nv1</strain>
    </source>
</reference>
<dbReference type="Pfam" id="PF03102">
    <property type="entry name" value="NeuB"/>
    <property type="match status" value="1"/>
</dbReference>